<evidence type="ECO:0000256" key="2">
    <source>
        <dbReference type="ARBA" id="ARBA00022692"/>
    </source>
</evidence>
<accession>A0A367XU51</accession>
<comment type="caution">
    <text evidence="7">The sequence shown here is derived from an EMBL/GenBank/DDBJ whole genome shotgun (WGS) entry which is preliminary data.</text>
</comment>
<feature type="transmembrane region" description="Helical" evidence="5">
    <location>
        <begin position="67"/>
        <end position="85"/>
    </location>
</feature>
<feature type="transmembrane region" description="Helical" evidence="5">
    <location>
        <begin position="145"/>
        <end position="169"/>
    </location>
</feature>
<keyword evidence="3 5" id="KW-1133">Transmembrane helix</keyword>
<protein>
    <submittedName>
        <fullName evidence="7">Rhomboid family intramembrane serine protease</fullName>
    </submittedName>
</protein>
<proteinExistence type="predicted"/>
<evidence type="ECO:0000313" key="7">
    <source>
        <dbReference type="EMBL" id="RCK57114.1"/>
    </source>
</evidence>
<dbReference type="PANTHER" id="PTHR43066">
    <property type="entry name" value="RHOMBOID-RELATED PROTEIN"/>
    <property type="match status" value="1"/>
</dbReference>
<gene>
    <name evidence="7" type="ORF">DTO57_12460</name>
</gene>
<feature type="transmembrane region" description="Helical" evidence="5">
    <location>
        <begin position="20"/>
        <end position="40"/>
    </location>
</feature>
<feature type="transmembrane region" description="Helical" evidence="5">
    <location>
        <begin position="175"/>
        <end position="192"/>
    </location>
</feature>
<organism evidence="7 8">
    <name type="scientific">Microbacterium sorbitolivorans</name>
    <dbReference type="NCBI Taxonomy" id="1867410"/>
    <lineage>
        <taxon>Bacteria</taxon>
        <taxon>Bacillati</taxon>
        <taxon>Actinomycetota</taxon>
        <taxon>Actinomycetes</taxon>
        <taxon>Micrococcales</taxon>
        <taxon>Microbacteriaceae</taxon>
        <taxon>Microbacterium</taxon>
    </lineage>
</organism>
<dbReference type="RefSeq" id="WP_114118552.1">
    <property type="nucleotide sequence ID" value="NZ_BMHU01000005.1"/>
</dbReference>
<dbReference type="InterPro" id="IPR035952">
    <property type="entry name" value="Rhomboid-like_sf"/>
</dbReference>
<dbReference type="EMBL" id="QORO01000005">
    <property type="protein sequence ID" value="RCK57114.1"/>
    <property type="molecule type" value="Genomic_DNA"/>
</dbReference>
<dbReference type="Pfam" id="PF01694">
    <property type="entry name" value="Rhomboid"/>
    <property type="match status" value="1"/>
</dbReference>
<dbReference type="SUPFAM" id="SSF144091">
    <property type="entry name" value="Rhomboid-like"/>
    <property type="match status" value="1"/>
</dbReference>
<dbReference type="GO" id="GO:0006508">
    <property type="term" value="P:proteolysis"/>
    <property type="evidence" value="ECO:0007669"/>
    <property type="project" value="UniProtKB-KW"/>
</dbReference>
<comment type="subcellular location">
    <subcellularLocation>
        <location evidence="1">Membrane</location>
        <topology evidence="1">Multi-pass membrane protein</topology>
    </subcellularLocation>
</comment>
<evidence type="ECO:0000259" key="6">
    <source>
        <dbReference type="Pfam" id="PF01694"/>
    </source>
</evidence>
<keyword evidence="2 5" id="KW-0812">Transmembrane</keyword>
<dbReference type="Gene3D" id="1.20.1540.10">
    <property type="entry name" value="Rhomboid-like"/>
    <property type="match status" value="1"/>
</dbReference>
<dbReference type="Proteomes" id="UP000253508">
    <property type="component" value="Unassembled WGS sequence"/>
</dbReference>
<keyword evidence="4 5" id="KW-0472">Membrane</keyword>
<evidence type="ECO:0000256" key="4">
    <source>
        <dbReference type="ARBA" id="ARBA00023136"/>
    </source>
</evidence>
<feature type="domain" description="Peptidase S54 rhomboid" evidence="6">
    <location>
        <begin position="55"/>
        <end position="194"/>
    </location>
</feature>
<sequence>MTKPTPSPRRPLLEAALQPLILLAVIWAVQIVNALFGYRLNRTFGLESWEFSGLIGIVGSPFLHASWGHIISNSVPFAILGVIIAFEGSRRYWLVTGITALSSGLFAWVINSPHTLTVGASGVVFGYFGYLMVRAFFAPSLGRGILYGAIALVIGSIYGVTMLTGIFAAGANISWQGHLGGAIGGAIAAYVLRPKRKVVGSA</sequence>
<dbReference type="AlphaFoldDB" id="A0A367XU51"/>
<feature type="transmembrane region" description="Helical" evidence="5">
    <location>
        <begin position="92"/>
        <end position="110"/>
    </location>
</feature>
<evidence type="ECO:0000256" key="5">
    <source>
        <dbReference type="SAM" id="Phobius"/>
    </source>
</evidence>
<feature type="transmembrane region" description="Helical" evidence="5">
    <location>
        <begin position="116"/>
        <end position="133"/>
    </location>
</feature>
<name>A0A367XU51_9MICO</name>
<keyword evidence="7" id="KW-0645">Protease</keyword>
<dbReference type="InterPro" id="IPR022764">
    <property type="entry name" value="Peptidase_S54_rhomboid_dom"/>
</dbReference>
<evidence type="ECO:0000256" key="1">
    <source>
        <dbReference type="ARBA" id="ARBA00004141"/>
    </source>
</evidence>
<evidence type="ECO:0000313" key="8">
    <source>
        <dbReference type="Proteomes" id="UP000253508"/>
    </source>
</evidence>
<keyword evidence="8" id="KW-1185">Reference proteome</keyword>
<dbReference type="OrthoDB" id="465874at2"/>
<dbReference type="GO" id="GO:0004252">
    <property type="term" value="F:serine-type endopeptidase activity"/>
    <property type="evidence" value="ECO:0007669"/>
    <property type="project" value="InterPro"/>
</dbReference>
<keyword evidence="7" id="KW-0378">Hydrolase</keyword>
<dbReference type="GO" id="GO:0016020">
    <property type="term" value="C:membrane"/>
    <property type="evidence" value="ECO:0007669"/>
    <property type="project" value="UniProtKB-SubCell"/>
</dbReference>
<evidence type="ECO:0000256" key="3">
    <source>
        <dbReference type="ARBA" id="ARBA00022989"/>
    </source>
</evidence>
<reference evidence="7 8" key="1">
    <citation type="submission" date="2018-07" db="EMBL/GenBank/DDBJ databases">
        <title>Microbacterium endoborsara sp. nov., a novel actinobacterium isolated from Borszczowia aralocaspica.</title>
        <authorList>
            <person name="An D."/>
        </authorList>
    </citation>
    <scope>NUCLEOTIDE SEQUENCE [LARGE SCALE GENOMIC DNA]</scope>
    <source>
        <strain evidence="7 8">C1.15228</strain>
    </source>
</reference>